<feature type="compositionally biased region" description="Pro residues" evidence="7">
    <location>
        <begin position="315"/>
        <end position="326"/>
    </location>
</feature>
<dbReference type="InterPro" id="IPR014043">
    <property type="entry name" value="Acyl_transferase_dom"/>
</dbReference>
<dbReference type="Pfam" id="PF00698">
    <property type="entry name" value="Acyl_transf_1"/>
    <property type="match status" value="1"/>
</dbReference>
<dbReference type="InterPro" id="IPR050858">
    <property type="entry name" value="Mal-CoA-ACP_Trans/PKS_FabD"/>
</dbReference>
<evidence type="ECO:0000256" key="4">
    <source>
        <dbReference type="ARBA" id="ARBA00022679"/>
    </source>
</evidence>
<comment type="catalytic activity">
    <reaction evidence="6">
        <text>holo-[ACP] + malonyl-CoA = malonyl-[ACP] + CoA</text>
        <dbReference type="Rhea" id="RHEA:41792"/>
        <dbReference type="Rhea" id="RHEA-COMP:9623"/>
        <dbReference type="Rhea" id="RHEA-COMP:9685"/>
        <dbReference type="ChEBI" id="CHEBI:57287"/>
        <dbReference type="ChEBI" id="CHEBI:57384"/>
        <dbReference type="ChEBI" id="CHEBI:64479"/>
        <dbReference type="ChEBI" id="CHEBI:78449"/>
        <dbReference type="EC" id="2.3.1.39"/>
    </reaction>
</comment>
<evidence type="ECO:0000259" key="8">
    <source>
        <dbReference type="PROSITE" id="PS50075"/>
    </source>
</evidence>
<dbReference type="EMBL" id="JACHMN010000002">
    <property type="protein sequence ID" value="MBB5868498.1"/>
    <property type="molecule type" value="Genomic_DNA"/>
</dbReference>
<evidence type="ECO:0000256" key="6">
    <source>
        <dbReference type="ARBA" id="ARBA00048462"/>
    </source>
</evidence>
<evidence type="ECO:0000256" key="7">
    <source>
        <dbReference type="SAM" id="MobiDB-lite"/>
    </source>
</evidence>
<dbReference type="InterPro" id="IPR016036">
    <property type="entry name" value="Malonyl_transacylase_ACP-bd"/>
</dbReference>
<dbReference type="RefSeq" id="WP_184834490.1">
    <property type="nucleotide sequence ID" value="NZ_JACHMN010000002.1"/>
</dbReference>
<feature type="domain" description="Carrier" evidence="8">
    <location>
        <begin position="374"/>
        <end position="454"/>
    </location>
</feature>
<keyword evidence="3" id="KW-0597">Phosphoprotein</keyword>
<dbReference type="GO" id="GO:0006633">
    <property type="term" value="P:fatty acid biosynthetic process"/>
    <property type="evidence" value="ECO:0007669"/>
    <property type="project" value="TreeGrafter"/>
</dbReference>
<dbReference type="Gene3D" id="3.40.366.10">
    <property type="entry name" value="Malonyl-Coenzyme A Acyl Carrier Protein, domain 2"/>
    <property type="match status" value="1"/>
</dbReference>
<keyword evidence="4 9" id="KW-0808">Transferase</keyword>
<name>A0A841BMA7_9ACTN</name>
<dbReference type="SUPFAM" id="SSF55048">
    <property type="entry name" value="Probable ACP-binding domain of malonyl-CoA ACP transacylase"/>
    <property type="match status" value="1"/>
</dbReference>
<dbReference type="PANTHER" id="PTHR42681:SF1">
    <property type="entry name" value="MALONYL-COA-ACYL CARRIER PROTEIN TRANSACYLASE, MITOCHONDRIAL"/>
    <property type="match status" value="1"/>
</dbReference>
<dbReference type="InterPro" id="IPR016035">
    <property type="entry name" value="Acyl_Trfase/lysoPLipase"/>
</dbReference>
<evidence type="ECO:0000256" key="3">
    <source>
        <dbReference type="ARBA" id="ARBA00022553"/>
    </source>
</evidence>
<feature type="region of interest" description="Disordered" evidence="7">
    <location>
        <begin position="309"/>
        <end position="373"/>
    </location>
</feature>
<organism evidence="9 10">
    <name type="scientific">Allocatelliglobosispora scoriae</name>
    <dbReference type="NCBI Taxonomy" id="643052"/>
    <lineage>
        <taxon>Bacteria</taxon>
        <taxon>Bacillati</taxon>
        <taxon>Actinomycetota</taxon>
        <taxon>Actinomycetes</taxon>
        <taxon>Micromonosporales</taxon>
        <taxon>Micromonosporaceae</taxon>
        <taxon>Allocatelliglobosispora</taxon>
    </lineage>
</organism>
<dbReference type="InterPro" id="IPR001227">
    <property type="entry name" value="Ac_transferase_dom_sf"/>
</dbReference>
<dbReference type="SUPFAM" id="SSF47336">
    <property type="entry name" value="ACP-like"/>
    <property type="match status" value="1"/>
</dbReference>
<comment type="caution">
    <text evidence="9">The sequence shown here is derived from an EMBL/GenBank/DDBJ whole genome shotgun (WGS) entry which is preliminary data.</text>
</comment>
<dbReference type="SMART" id="SM00827">
    <property type="entry name" value="PKS_AT"/>
    <property type="match status" value="1"/>
</dbReference>
<evidence type="ECO:0000313" key="9">
    <source>
        <dbReference type="EMBL" id="MBB5868498.1"/>
    </source>
</evidence>
<proteinExistence type="predicted"/>
<evidence type="ECO:0000313" key="10">
    <source>
        <dbReference type="Proteomes" id="UP000587527"/>
    </source>
</evidence>
<dbReference type="EC" id="2.3.1.39" evidence="1"/>
<dbReference type="Pfam" id="PF00550">
    <property type="entry name" value="PP-binding"/>
    <property type="match status" value="1"/>
</dbReference>
<accession>A0A841BMA7</accession>
<sequence length="465" mass="48911">MNFPDHVVGLFPGQGAYVPGLLKQQWTEGVPEVAEVYSVVDAVAERRLGSTATAVVFAQDPPSLETLLREEPEYLQLAIMSTSVIAFRRARGSGTDFSVLLGHSLGEIAALVSAGVWSIEDGASIVCDRVGALREHAPQGGLLALACPARSARKIVDLFEDGVLALAVDNSTTQCVVSGPAESLHRIRGIADLLGIAATPVASPYGFHHPALAGAARELAARAASYPAGRPALPVYSPILGRFYRDHDDFADLLGRHLVHPVGFRDAVAGLWDGGARIFTEVGAGRILTGLIRRDYPLAVTSGVFDEARARPTRSAPPTPAVPVPVAPAQREAAPAQQATAQQEAAPAQQATAQQEAAPAQQETAPAQDGTGVPVRAELLRQLQELYADELEYPVEVLEESSSLEGELGVDSMRQVQLLAKVRAVFDLGAPPAGFRTADYPNLSTITDFVLVKLSADDAGAGHGG</sequence>
<evidence type="ECO:0000256" key="1">
    <source>
        <dbReference type="ARBA" id="ARBA00013258"/>
    </source>
</evidence>
<dbReference type="PROSITE" id="PS00012">
    <property type="entry name" value="PHOSPHOPANTETHEINE"/>
    <property type="match status" value="1"/>
</dbReference>
<dbReference type="SUPFAM" id="SSF52151">
    <property type="entry name" value="FabD/lysophospholipase-like"/>
    <property type="match status" value="1"/>
</dbReference>
<reference evidence="9 10" key="1">
    <citation type="submission" date="2020-08" db="EMBL/GenBank/DDBJ databases">
        <title>Sequencing the genomes of 1000 actinobacteria strains.</title>
        <authorList>
            <person name="Klenk H.-P."/>
        </authorList>
    </citation>
    <scope>NUCLEOTIDE SEQUENCE [LARGE SCALE GENOMIC DNA]</scope>
    <source>
        <strain evidence="9 10">DSM 45362</strain>
    </source>
</reference>
<protein>
    <recommendedName>
        <fullName evidence="1">[acyl-carrier-protein] S-malonyltransferase</fullName>
        <ecNumber evidence="1">2.3.1.39</ecNumber>
    </recommendedName>
</protein>
<dbReference type="Gene3D" id="1.10.1200.10">
    <property type="entry name" value="ACP-like"/>
    <property type="match status" value="1"/>
</dbReference>
<keyword evidence="5" id="KW-0012">Acyltransferase</keyword>
<keyword evidence="2" id="KW-0596">Phosphopantetheine</keyword>
<feature type="compositionally biased region" description="Low complexity" evidence="7">
    <location>
        <begin position="327"/>
        <end position="368"/>
    </location>
</feature>
<dbReference type="InterPro" id="IPR009081">
    <property type="entry name" value="PP-bd_ACP"/>
</dbReference>
<dbReference type="GO" id="GO:0004314">
    <property type="term" value="F:[acyl-carrier-protein] S-malonyltransferase activity"/>
    <property type="evidence" value="ECO:0007669"/>
    <property type="project" value="UniProtKB-EC"/>
</dbReference>
<evidence type="ECO:0000256" key="2">
    <source>
        <dbReference type="ARBA" id="ARBA00022450"/>
    </source>
</evidence>
<keyword evidence="10" id="KW-1185">Reference proteome</keyword>
<dbReference type="Proteomes" id="UP000587527">
    <property type="component" value="Unassembled WGS sequence"/>
</dbReference>
<dbReference type="InterPro" id="IPR036736">
    <property type="entry name" value="ACP-like_sf"/>
</dbReference>
<dbReference type="InterPro" id="IPR006162">
    <property type="entry name" value="Ppantetheine_attach_site"/>
</dbReference>
<dbReference type="PROSITE" id="PS50075">
    <property type="entry name" value="CARRIER"/>
    <property type="match status" value="1"/>
</dbReference>
<dbReference type="PANTHER" id="PTHR42681">
    <property type="entry name" value="MALONYL-COA-ACYL CARRIER PROTEIN TRANSACYLASE, MITOCHONDRIAL"/>
    <property type="match status" value="1"/>
</dbReference>
<evidence type="ECO:0000256" key="5">
    <source>
        <dbReference type="ARBA" id="ARBA00023315"/>
    </source>
</evidence>
<dbReference type="AlphaFoldDB" id="A0A841BMA7"/>
<gene>
    <name evidence="9" type="ORF">F4553_001877</name>
</gene>